<accession>C6T2Q5</accession>
<sequence>LDEYLSVSVLPYSCVQSTSPSSSSSAVSPIDGLARAKASGATDADNAACICCDCICWWICHGFFPNDDSHICWGCGFHHLAHCPQLAPFQSPSTYVVGSN</sequence>
<proteinExistence type="evidence at transcript level"/>
<protein>
    <submittedName>
        <fullName evidence="1">Uncharacterized protein</fullName>
    </submittedName>
</protein>
<feature type="non-terminal residue" evidence="1">
    <location>
        <position position="1"/>
    </location>
</feature>
<name>C6T2Q5_SOYBN</name>
<organism evidence="1">
    <name type="scientific">Glycine max</name>
    <name type="common">Soybean</name>
    <name type="synonym">Glycine hispida</name>
    <dbReference type="NCBI Taxonomy" id="3847"/>
    <lineage>
        <taxon>Eukaryota</taxon>
        <taxon>Viridiplantae</taxon>
        <taxon>Streptophyta</taxon>
        <taxon>Embryophyta</taxon>
        <taxon>Tracheophyta</taxon>
        <taxon>Spermatophyta</taxon>
        <taxon>Magnoliopsida</taxon>
        <taxon>eudicotyledons</taxon>
        <taxon>Gunneridae</taxon>
        <taxon>Pentapetalae</taxon>
        <taxon>rosids</taxon>
        <taxon>fabids</taxon>
        <taxon>Fabales</taxon>
        <taxon>Fabaceae</taxon>
        <taxon>Papilionoideae</taxon>
        <taxon>50 kb inversion clade</taxon>
        <taxon>NPAAA clade</taxon>
        <taxon>indigoferoid/millettioid clade</taxon>
        <taxon>Phaseoleae</taxon>
        <taxon>Glycine</taxon>
        <taxon>Glycine subgen. Soja</taxon>
    </lineage>
</organism>
<dbReference type="AlphaFoldDB" id="C6T2Q5"/>
<dbReference type="EMBL" id="BT091714">
    <property type="protein sequence ID" value="ACU15932.1"/>
    <property type="molecule type" value="mRNA"/>
</dbReference>
<evidence type="ECO:0000313" key="1">
    <source>
        <dbReference type="EMBL" id="ACU15932.1"/>
    </source>
</evidence>
<reference evidence="1" key="1">
    <citation type="submission" date="2009-08" db="EMBL/GenBank/DDBJ databases">
        <authorList>
            <person name="Cheung F."/>
            <person name="Xiao Y."/>
            <person name="Chan A."/>
            <person name="Moskal W."/>
            <person name="Town C.D."/>
        </authorList>
    </citation>
    <scope>NUCLEOTIDE SEQUENCE</scope>
</reference>